<keyword evidence="11 13" id="KW-0472">Membrane</keyword>
<keyword evidence="10" id="KW-0406">Ion transport</keyword>
<dbReference type="GO" id="GO:0042910">
    <property type="term" value="F:xenobiotic transmembrane transporter activity"/>
    <property type="evidence" value="ECO:0007669"/>
    <property type="project" value="InterPro"/>
</dbReference>
<accession>A0A1Z2XV11</accession>
<dbReference type="InterPro" id="IPR002528">
    <property type="entry name" value="MATE_fam"/>
</dbReference>
<dbReference type="PANTHER" id="PTHR43298:SF2">
    <property type="entry name" value="FMN_FAD EXPORTER YEEO-RELATED"/>
    <property type="match status" value="1"/>
</dbReference>
<dbReference type="Proteomes" id="UP000196710">
    <property type="component" value="Chromosome"/>
</dbReference>
<dbReference type="GO" id="GO:0005886">
    <property type="term" value="C:plasma membrane"/>
    <property type="evidence" value="ECO:0007669"/>
    <property type="project" value="UniProtKB-SubCell"/>
</dbReference>
<feature type="transmembrane region" description="Helical" evidence="13">
    <location>
        <begin position="198"/>
        <end position="223"/>
    </location>
</feature>
<feature type="transmembrane region" description="Helical" evidence="13">
    <location>
        <begin position="60"/>
        <end position="81"/>
    </location>
</feature>
<dbReference type="InterPro" id="IPR050222">
    <property type="entry name" value="MATE_MdtK"/>
</dbReference>
<keyword evidence="7" id="KW-1003">Cell membrane</keyword>
<dbReference type="CDD" id="cd13144">
    <property type="entry name" value="MATE_like_4"/>
    <property type="match status" value="1"/>
</dbReference>
<dbReference type="AlphaFoldDB" id="A0A1Z2XV11"/>
<evidence type="ECO:0000256" key="11">
    <source>
        <dbReference type="ARBA" id="ARBA00023136"/>
    </source>
</evidence>
<feature type="transmembrane region" description="Helical" evidence="13">
    <location>
        <begin position="290"/>
        <end position="310"/>
    </location>
</feature>
<evidence type="ECO:0000313" key="17">
    <source>
        <dbReference type="Proteomes" id="UP000596035"/>
    </source>
</evidence>
<keyword evidence="5" id="KW-0813">Transport</keyword>
<evidence type="ECO:0000256" key="6">
    <source>
        <dbReference type="ARBA" id="ARBA00022449"/>
    </source>
</evidence>
<feature type="transmembrane region" description="Helical" evidence="13">
    <location>
        <begin position="322"/>
        <end position="343"/>
    </location>
</feature>
<keyword evidence="16" id="KW-1185">Reference proteome</keyword>
<dbReference type="NCBIfam" id="TIGR00797">
    <property type="entry name" value="matE"/>
    <property type="match status" value="1"/>
</dbReference>
<feature type="transmembrane region" description="Helical" evidence="13">
    <location>
        <begin position="363"/>
        <end position="381"/>
    </location>
</feature>
<dbReference type="KEGG" id="amur:ADH66_17490"/>
<dbReference type="PIRSF" id="PIRSF006603">
    <property type="entry name" value="DinF"/>
    <property type="match status" value="1"/>
</dbReference>
<feature type="transmembrane region" description="Helical" evidence="13">
    <location>
        <begin position="423"/>
        <end position="446"/>
    </location>
</feature>
<evidence type="ECO:0000256" key="10">
    <source>
        <dbReference type="ARBA" id="ARBA00023065"/>
    </source>
</evidence>
<dbReference type="InterPro" id="IPR048279">
    <property type="entry name" value="MdtK-like"/>
</dbReference>
<protein>
    <recommendedName>
        <fullName evidence="4">Probable multidrug resistance protein NorM</fullName>
    </recommendedName>
    <alternativeName>
        <fullName evidence="12">Multidrug-efflux transporter</fullName>
    </alternativeName>
</protein>
<evidence type="ECO:0000256" key="4">
    <source>
        <dbReference type="ARBA" id="ARBA00020268"/>
    </source>
</evidence>
<dbReference type="RefSeq" id="WP_066538176.1">
    <property type="nucleotide sequence ID" value="NZ_CAJTCQ010000001.1"/>
</dbReference>
<dbReference type="Pfam" id="PF01554">
    <property type="entry name" value="MatE"/>
    <property type="match status" value="2"/>
</dbReference>
<evidence type="ECO:0000313" key="15">
    <source>
        <dbReference type="EMBL" id="QQR31568.1"/>
    </source>
</evidence>
<feature type="transmembrane region" description="Helical" evidence="13">
    <location>
        <begin position="168"/>
        <end position="192"/>
    </location>
</feature>
<keyword evidence="9 13" id="KW-1133">Transmembrane helix</keyword>
<proteinExistence type="inferred from homology"/>
<evidence type="ECO:0000256" key="2">
    <source>
        <dbReference type="ARBA" id="ARBA00004651"/>
    </source>
</evidence>
<evidence type="ECO:0000256" key="5">
    <source>
        <dbReference type="ARBA" id="ARBA00022448"/>
    </source>
</evidence>
<keyword evidence="6" id="KW-0050">Antiport</keyword>
<evidence type="ECO:0000256" key="13">
    <source>
        <dbReference type="SAM" id="Phobius"/>
    </source>
</evidence>
<dbReference type="PANTHER" id="PTHR43298">
    <property type="entry name" value="MULTIDRUG RESISTANCE PROTEIN NORM-RELATED"/>
    <property type="match status" value="1"/>
</dbReference>
<organism evidence="15 17">
    <name type="scientific">Acutalibacter muris</name>
    <dbReference type="NCBI Taxonomy" id="1796620"/>
    <lineage>
        <taxon>Bacteria</taxon>
        <taxon>Bacillati</taxon>
        <taxon>Bacillota</taxon>
        <taxon>Clostridia</taxon>
        <taxon>Eubacteriales</taxon>
        <taxon>Acutalibacteraceae</taxon>
        <taxon>Acutalibacter</taxon>
    </lineage>
</organism>
<dbReference type="EMBL" id="CP065321">
    <property type="protein sequence ID" value="QQR31568.1"/>
    <property type="molecule type" value="Genomic_DNA"/>
</dbReference>
<feature type="transmembrane region" description="Helical" evidence="13">
    <location>
        <begin position="393"/>
        <end position="417"/>
    </location>
</feature>
<gene>
    <name evidence="14" type="ORF">ADH66_17490</name>
    <name evidence="15" type="ORF">I5Q82_07890</name>
</gene>
<feature type="transmembrane region" description="Helical" evidence="13">
    <location>
        <begin position="20"/>
        <end position="40"/>
    </location>
</feature>
<evidence type="ECO:0000256" key="12">
    <source>
        <dbReference type="ARBA" id="ARBA00031636"/>
    </source>
</evidence>
<reference evidence="15 17" key="3">
    <citation type="submission" date="2020-11" db="EMBL/GenBank/DDBJ databases">
        <title>Closed and high quality bacterial genomes of the OMM12 community.</title>
        <authorList>
            <person name="Marbouty M."/>
            <person name="Lamy-Besnier Q."/>
            <person name="Debarbieux L."/>
            <person name="Koszul R."/>
        </authorList>
    </citation>
    <scope>NUCLEOTIDE SEQUENCE [LARGE SCALE GENOMIC DNA]</scope>
    <source>
        <strain evidence="15 17">KB18</strain>
    </source>
</reference>
<evidence type="ECO:0000256" key="3">
    <source>
        <dbReference type="ARBA" id="ARBA00010199"/>
    </source>
</evidence>
<comment type="similarity">
    <text evidence="3">Belongs to the multi antimicrobial extrusion (MATE) (TC 2.A.66.1) family.</text>
</comment>
<reference evidence="14" key="1">
    <citation type="journal article" date="2017" name="Genome Announc.">
        <title>High-Quality Whole-Genome Sequences of the Oligo-Mouse-Microbiota Bacterial Community.</title>
        <authorList>
            <person name="Garzetti D."/>
            <person name="Brugiroux S."/>
            <person name="Bunk B."/>
            <person name="Pukall R."/>
            <person name="McCoy K.D."/>
            <person name="Macpherson A.J."/>
            <person name="Stecher B."/>
        </authorList>
    </citation>
    <scope>NUCLEOTIDE SEQUENCE</scope>
    <source>
        <strain evidence="14">KB18</strain>
    </source>
</reference>
<comment type="function">
    <text evidence="1">Multidrug efflux pump.</text>
</comment>
<evidence type="ECO:0000313" key="14">
    <source>
        <dbReference type="EMBL" id="ASB42288.1"/>
    </source>
</evidence>
<dbReference type="GO" id="GO:0015297">
    <property type="term" value="F:antiporter activity"/>
    <property type="evidence" value="ECO:0007669"/>
    <property type="project" value="UniProtKB-KW"/>
</dbReference>
<evidence type="ECO:0000256" key="8">
    <source>
        <dbReference type="ARBA" id="ARBA00022692"/>
    </source>
</evidence>
<dbReference type="EMBL" id="CP021422">
    <property type="protein sequence ID" value="ASB42288.1"/>
    <property type="molecule type" value="Genomic_DNA"/>
</dbReference>
<feature type="transmembrane region" description="Helical" evidence="13">
    <location>
        <begin position="101"/>
        <end position="119"/>
    </location>
</feature>
<evidence type="ECO:0000256" key="7">
    <source>
        <dbReference type="ARBA" id="ARBA00022475"/>
    </source>
</evidence>
<sequence length="455" mass="49481">MSENPQSQNRMGTARMLPLIFSMALPAMFSMLIQALYNVVDTYYVSQVSQKAMSAVSLAFPIQNLQIAFAVGTAVGVTSLISRRLGEGRKSDAESAAAHGLLLGLCTAAVFAVYGAFFTTPFFKMFESDPEIVLMGDQYISICCIFSFGSFVVVMLEKILQATGNMLWPMIFQLVGALINIALDPLFIFGYFGLPAMGVTGAAIATVGGQIISMIFAAVVFAVRPHAISISFKGFRPRFETIKNIYAVGLPAIVMQAIGTVMNMAMNGILSGFSTAAYTVFGLYFKLQSFVFMPVFGLTQGLLPIMGFNYGAKNKKRLTQAMAQGCLIALCIMLAGMLVFLLLPDKLLGIFNASEELLSIGVPALRTICTCFVFAALGIVSSTMFQAVGRGTYSLIVSLMRQLVVLVPAAWLLSMIFHEVNAVWWAFPIAETFSLLVSIFFFLRLYKREIAELGM</sequence>
<feature type="transmembrane region" description="Helical" evidence="13">
    <location>
        <begin position="244"/>
        <end position="270"/>
    </location>
</feature>
<feature type="transmembrane region" description="Helical" evidence="13">
    <location>
        <begin position="139"/>
        <end position="156"/>
    </location>
</feature>
<name>A0A1Z2XV11_9FIRM</name>
<dbReference type="Proteomes" id="UP000596035">
    <property type="component" value="Chromosome"/>
</dbReference>
<evidence type="ECO:0000256" key="9">
    <source>
        <dbReference type="ARBA" id="ARBA00022989"/>
    </source>
</evidence>
<keyword evidence="8 13" id="KW-0812">Transmembrane</keyword>
<comment type="subcellular location">
    <subcellularLocation>
        <location evidence="2">Cell membrane</location>
        <topology evidence="2">Multi-pass membrane protein</topology>
    </subcellularLocation>
</comment>
<evidence type="ECO:0000313" key="16">
    <source>
        <dbReference type="Proteomes" id="UP000196710"/>
    </source>
</evidence>
<reference evidence="16" key="2">
    <citation type="submission" date="2017-05" db="EMBL/GenBank/DDBJ databases">
        <title>Improved OligoMM genomes.</title>
        <authorList>
            <person name="Garzetti D."/>
        </authorList>
    </citation>
    <scope>NUCLEOTIDE SEQUENCE [LARGE SCALE GENOMIC DNA]</scope>
    <source>
        <strain evidence="16">KB18</strain>
    </source>
</reference>
<dbReference type="GO" id="GO:0006811">
    <property type="term" value="P:monoatomic ion transport"/>
    <property type="evidence" value="ECO:0007669"/>
    <property type="project" value="UniProtKB-KW"/>
</dbReference>
<evidence type="ECO:0000256" key="1">
    <source>
        <dbReference type="ARBA" id="ARBA00003408"/>
    </source>
</evidence>